<protein>
    <submittedName>
        <fullName evidence="2">Uncharacterized protein</fullName>
    </submittedName>
</protein>
<keyword evidence="1" id="KW-1133">Transmembrane helix</keyword>
<accession>A0A8J2M1C2</accession>
<evidence type="ECO:0000256" key="1">
    <source>
        <dbReference type="SAM" id="Phobius"/>
    </source>
</evidence>
<sequence length="115" mass="12598">MKSQKLTKTPKSFCNWSSGVTHGRHTIYREDLECYIASVMVSGSGLDFCVLGFRGYSVASSISVTFPKLANFSGDICARTHKLMNFRLMMSISGTSNILILIGLVCELCGECSKI</sequence>
<gene>
    <name evidence="2" type="ORF">CJOHNSTONI_LOCUS7001</name>
</gene>
<keyword evidence="1" id="KW-0472">Membrane</keyword>
<proteinExistence type="predicted"/>
<feature type="transmembrane region" description="Helical" evidence="1">
    <location>
        <begin position="88"/>
        <end position="105"/>
    </location>
</feature>
<name>A0A8J2M1C2_9BILA</name>
<organism evidence="2 3">
    <name type="scientific">Cercopithifilaria johnstoni</name>
    <dbReference type="NCBI Taxonomy" id="2874296"/>
    <lineage>
        <taxon>Eukaryota</taxon>
        <taxon>Metazoa</taxon>
        <taxon>Ecdysozoa</taxon>
        <taxon>Nematoda</taxon>
        <taxon>Chromadorea</taxon>
        <taxon>Rhabditida</taxon>
        <taxon>Spirurina</taxon>
        <taxon>Spiruromorpha</taxon>
        <taxon>Filarioidea</taxon>
        <taxon>Onchocercidae</taxon>
        <taxon>Cercopithifilaria</taxon>
    </lineage>
</organism>
<dbReference type="Proteomes" id="UP000746747">
    <property type="component" value="Unassembled WGS sequence"/>
</dbReference>
<dbReference type="AlphaFoldDB" id="A0A8J2M1C2"/>
<dbReference type="EMBL" id="CAKAEH010001522">
    <property type="protein sequence ID" value="CAG9537152.1"/>
    <property type="molecule type" value="Genomic_DNA"/>
</dbReference>
<keyword evidence="3" id="KW-1185">Reference proteome</keyword>
<evidence type="ECO:0000313" key="2">
    <source>
        <dbReference type="EMBL" id="CAG9537152.1"/>
    </source>
</evidence>
<keyword evidence="1" id="KW-0812">Transmembrane</keyword>
<evidence type="ECO:0000313" key="3">
    <source>
        <dbReference type="Proteomes" id="UP000746747"/>
    </source>
</evidence>
<reference evidence="2" key="1">
    <citation type="submission" date="2021-09" db="EMBL/GenBank/DDBJ databases">
        <authorList>
            <consortium name="Pathogen Informatics"/>
        </authorList>
    </citation>
    <scope>NUCLEOTIDE SEQUENCE</scope>
</reference>
<comment type="caution">
    <text evidence="2">The sequence shown here is derived from an EMBL/GenBank/DDBJ whole genome shotgun (WGS) entry which is preliminary data.</text>
</comment>